<accession>A0A0N0NLD0</accession>
<dbReference type="InterPro" id="IPR047618">
    <property type="entry name" value="QOR-like"/>
</dbReference>
<dbReference type="OrthoDB" id="48317at2759"/>
<dbReference type="STRING" id="1664694.A0A0N0NLD0"/>
<dbReference type="GO" id="GO:0005829">
    <property type="term" value="C:cytosol"/>
    <property type="evidence" value="ECO:0007669"/>
    <property type="project" value="TreeGrafter"/>
</dbReference>
<reference evidence="6 7" key="1">
    <citation type="submission" date="2015-06" db="EMBL/GenBank/DDBJ databases">
        <title>Draft genome of the ant-associated black yeast Phialophora attae CBS 131958.</title>
        <authorList>
            <person name="Moreno L.F."/>
            <person name="Stielow B.J."/>
            <person name="de Hoog S."/>
            <person name="Vicente V.A."/>
            <person name="Weiss V.A."/>
            <person name="de Vries M."/>
            <person name="Cruz L.M."/>
            <person name="Souza E.M."/>
        </authorList>
    </citation>
    <scope>NUCLEOTIDE SEQUENCE [LARGE SCALE GENOMIC DNA]</scope>
    <source>
        <strain evidence="6 7">CBS 131958</strain>
    </source>
</reference>
<dbReference type="PROSITE" id="PS01162">
    <property type="entry name" value="QOR_ZETA_CRYSTAL"/>
    <property type="match status" value="1"/>
</dbReference>
<keyword evidence="7" id="KW-1185">Reference proteome</keyword>
<dbReference type="Proteomes" id="UP000038010">
    <property type="component" value="Unassembled WGS sequence"/>
</dbReference>
<dbReference type="InterPro" id="IPR036291">
    <property type="entry name" value="NAD(P)-bd_dom_sf"/>
</dbReference>
<dbReference type="InterPro" id="IPR013149">
    <property type="entry name" value="ADH-like_C"/>
</dbReference>
<dbReference type="PANTHER" id="PTHR48106:SF13">
    <property type="entry name" value="QUINONE OXIDOREDUCTASE-RELATED"/>
    <property type="match status" value="1"/>
</dbReference>
<dbReference type="Gene3D" id="3.40.50.720">
    <property type="entry name" value="NAD(P)-binding Rossmann-like Domain"/>
    <property type="match status" value="1"/>
</dbReference>
<gene>
    <name evidence="6" type="ORF">AB675_4447</name>
</gene>
<evidence type="ECO:0000313" key="7">
    <source>
        <dbReference type="Proteomes" id="UP000038010"/>
    </source>
</evidence>
<dbReference type="Gene3D" id="3.90.180.10">
    <property type="entry name" value="Medium-chain alcohol dehydrogenases, catalytic domain"/>
    <property type="match status" value="1"/>
</dbReference>
<dbReference type="AlphaFoldDB" id="A0A0N0NLD0"/>
<evidence type="ECO:0000259" key="5">
    <source>
        <dbReference type="SMART" id="SM00829"/>
    </source>
</evidence>
<evidence type="ECO:0000256" key="4">
    <source>
        <dbReference type="ARBA" id="ARBA00070796"/>
    </source>
</evidence>
<comment type="caution">
    <text evidence="6">The sequence shown here is derived from an EMBL/GenBank/DDBJ whole genome shotgun (WGS) entry which is preliminary data.</text>
</comment>
<feature type="domain" description="Enoyl reductase (ER)" evidence="5">
    <location>
        <begin position="17"/>
        <end position="331"/>
    </location>
</feature>
<dbReference type="InterPro" id="IPR011032">
    <property type="entry name" value="GroES-like_sf"/>
</dbReference>
<dbReference type="InterPro" id="IPR020843">
    <property type="entry name" value="ER"/>
</dbReference>
<dbReference type="GO" id="GO:0008270">
    <property type="term" value="F:zinc ion binding"/>
    <property type="evidence" value="ECO:0007669"/>
    <property type="project" value="InterPro"/>
</dbReference>
<proteinExistence type="predicted"/>
<dbReference type="Pfam" id="PF00107">
    <property type="entry name" value="ADH_zinc_N"/>
    <property type="match status" value="1"/>
</dbReference>
<keyword evidence="1" id="KW-0521">NADP</keyword>
<dbReference type="CDD" id="cd05286">
    <property type="entry name" value="QOR2"/>
    <property type="match status" value="1"/>
</dbReference>
<sequence length="333" mass="35788">MPSLPSTMKAVVLPEIGPSSKLQYTDSQPLPTLKPGQLLVKNAYAGINYIDTYFRSGLYPSAVGYPMILGQEAAGIVADVSSEGDTLGFKTGDRVVWIAQGGYAEYTAVPAHRTIKIPEGLSDDQAVGGFLMGMTALSLVRESYPVQKGDKVLVHAAAGGVGLLLCQLLRDIGAYTIGTAGSPEKCKLAEQYGANVTIDYNANTNWVEKVKELTDGNGVDVVYDSVGKTTFDGSLDSIKRKGKFVQFGSASGPPPPLNIARLSPKNISLMRMTVMSYIVTREEIEYYGNAVLNLIKDGKLKINVHKAYDLKDAKQAQDDLEGRKTTGKSLLKL</sequence>
<dbReference type="InterPro" id="IPR002364">
    <property type="entry name" value="Quin_OxRdtase/zeta-crystal_CS"/>
</dbReference>
<dbReference type="GeneID" id="28736466"/>
<evidence type="ECO:0000313" key="6">
    <source>
        <dbReference type="EMBL" id="KPI39038.1"/>
    </source>
</evidence>
<dbReference type="PANTHER" id="PTHR48106">
    <property type="entry name" value="QUINONE OXIDOREDUCTASE PIG3-RELATED"/>
    <property type="match status" value="1"/>
</dbReference>
<dbReference type="GO" id="GO:0070402">
    <property type="term" value="F:NADPH binding"/>
    <property type="evidence" value="ECO:0007669"/>
    <property type="project" value="TreeGrafter"/>
</dbReference>
<dbReference type="VEuPathDB" id="FungiDB:AB675_4447"/>
<dbReference type="EMBL" id="LFJN01000016">
    <property type="protein sequence ID" value="KPI39038.1"/>
    <property type="molecule type" value="Genomic_DNA"/>
</dbReference>
<dbReference type="Pfam" id="PF08240">
    <property type="entry name" value="ADH_N"/>
    <property type="match status" value="1"/>
</dbReference>
<dbReference type="GO" id="GO:0035925">
    <property type="term" value="F:mRNA 3'-UTR AU-rich region binding"/>
    <property type="evidence" value="ECO:0007669"/>
    <property type="project" value="TreeGrafter"/>
</dbReference>
<name>A0A0N0NLD0_9EURO</name>
<organism evidence="6 7">
    <name type="scientific">Cyphellophora attinorum</name>
    <dbReference type="NCBI Taxonomy" id="1664694"/>
    <lineage>
        <taxon>Eukaryota</taxon>
        <taxon>Fungi</taxon>
        <taxon>Dikarya</taxon>
        <taxon>Ascomycota</taxon>
        <taxon>Pezizomycotina</taxon>
        <taxon>Eurotiomycetes</taxon>
        <taxon>Chaetothyriomycetidae</taxon>
        <taxon>Chaetothyriales</taxon>
        <taxon>Cyphellophoraceae</taxon>
        <taxon>Cyphellophora</taxon>
    </lineage>
</organism>
<dbReference type="SUPFAM" id="SSF51735">
    <property type="entry name" value="NAD(P)-binding Rossmann-fold domains"/>
    <property type="match status" value="1"/>
</dbReference>
<dbReference type="GO" id="GO:0003960">
    <property type="term" value="F:quinone reductase (NADPH) activity"/>
    <property type="evidence" value="ECO:0007669"/>
    <property type="project" value="InterPro"/>
</dbReference>
<dbReference type="RefSeq" id="XP_017999001.1">
    <property type="nucleotide sequence ID" value="XM_018144586.1"/>
</dbReference>
<evidence type="ECO:0000256" key="2">
    <source>
        <dbReference type="ARBA" id="ARBA00023002"/>
    </source>
</evidence>
<protein>
    <recommendedName>
        <fullName evidence="4">Probable quinone oxidoreductase</fullName>
    </recommendedName>
    <alternativeName>
        <fullName evidence="3">NADPH:quinone reductase</fullName>
    </alternativeName>
</protein>
<dbReference type="SMART" id="SM00829">
    <property type="entry name" value="PKS_ER"/>
    <property type="match status" value="1"/>
</dbReference>
<keyword evidence="2" id="KW-0560">Oxidoreductase</keyword>
<evidence type="ECO:0000256" key="3">
    <source>
        <dbReference type="ARBA" id="ARBA00043088"/>
    </source>
</evidence>
<dbReference type="InterPro" id="IPR013154">
    <property type="entry name" value="ADH-like_N"/>
</dbReference>
<dbReference type="FunFam" id="3.40.50.720:FF:000053">
    <property type="entry name" value="Quinone oxidoreductase 1"/>
    <property type="match status" value="1"/>
</dbReference>
<evidence type="ECO:0000256" key="1">
    <source>
        <dbReference type="ARBA" id="ARBA00022857"/>
    </source>
</evidence>
<dbReference type="SUPFAM" id="SSF50129">
    <property type="entry name" value="GroES-like"/>
    <property type="match status" value="1"/>
</dbReference>